<dbReference type="RefSeq" id="XP_024718846.1">
    <property type="nucleotide sequence ID" value="XM_024866866.1"/>
</dbReference>
<reference evidence="2 3" key="1">
    <citation type="journal article" date="2018" name="New Phytol.">
        <title>Comparative genomics and transcriptomics depict ericoid mycorrhizal fungi as versatile saprotrophs and plant mutualists.</title>
        <authorList>
            <person name="Martino E."/>
            <person name="Morin E."/>
            <person name="Grelet G.A."/>
            <person name="Kuo A."/>
            <person name="Kohler A."/>
            <person name="Daghino S."/>
            <person name="Barry K.W."/>
            <person name="Cichocki N."/>
            <person name="Clum A."/>
            <person name="Dockter R.B."/>
            <person name="Hainaut M."/>
            <person name="Kuo R.C."/>
            <person name="LaButti K."/>
            <person name="Lindahl B.D."/>
            <person name="Lindquist E.A."/>
            <person name="Lipzen A."/>
            <person name="Khouja H.R."/>
            <person name="Magnuson J."/>
            <person name="Murat C."/>
            <person name="Ohm R.A."/>
            <person name="Singer S.W."/>
            <person name="Spatafora J.W."/>
            <person name="Wang M."/>
            <person name="Veneault-Fourrey C."/>
            <person name="Henrissat B."/>
            <person name="Grigoriev I.V."/>
            <person name="Martin F.M."/>
            <person name="Perotto S."/>
        </authorList>
    </citation>
    <scope>NUCLEOTIDE SEQUENCE [LARGE SCALE GENOMIC DNA]</scope>
    <source>
        <strain evidence="2 3">ATCC 22711</strain>
    </source>
</reference>
<dbReference type="InParanoid" id="A0A2T3AW05"/>
<keyword evidence="1" id="KW-0812">Transmembrane</keyword>
<keyword evidence="1" id="KW-0472">Membrane</keyword>
<evidence type="ECO:0000313" key="3">
    <source>
        <dbReference type="Proteomes" id="UP000241818"/>
    </source>
</evidence>
<proteinExistence type="predicted"/>
<evidence type="ECO:0000256" key="1">
    <source>
        <dbReference type="SAM" id="Phobius"/>
    </source>
</evidence>
<organism evidence="2 3">
    <name type="scientific">Amorphotheca resinae ATCC 22711</name>
    <dbReference type="NCBI Taxonomy" id="857342"/>
    <lineage>
        <taxon>Eukaryota</taxon>
        <taxon>Fungi</taxon>
        <taxon>Dikarya</taxon>
        <taxon>Ascomycota</taxon>
        <taxon>Pezizomycotina</taxon>
        <taxon>Leotiomycetes</taxon>
        <taxon>Helotiales</taxon>
        <taxon>Amorphothecaceae</taxon>
        <taxon>Amorphotheca</taxon>
    </lineage>
</organism>
<feature type="non-terminal residue" evidence="2">
    <location>
        <position position="1"/>
    </location>
</feature>
<dbReference type="GeneID" id="36574947"/>
<accession>A0A2T3AW05</accession>
<protein>
    <submittedName>
        <fullName evidence="2">Uncharacterized protein</fullName>
    </submittedName>
</protein>
<gene>
    <name evidence="2" type="ORF">M430DRAFT_36089</name>
</gene>
<sequence length="52" mass="6081">MIKHRISDASCMWVAYLAQLVVHICPGLALNSRSFFLKEKKKKIHQDIIERN</sequence>
<dbReference type="EMBL" id="KZ679014">
    <property type="protein sequence ID" value="PSS12855.1"/>
    <property type="molecule type" value="Genomic_DNA"/>
</dbReference>
<keyword evidence="1" id="KW-1133">Transmembrane helix</keyword>
<keyword evidence="3" id="KW-1185">Reference proteome</keyword>
<feature type="transmembrane region" description="Helical" evidence="1">
    <location>
        <begin position="12"/>
        <end position="32"/>
    </location>
</feature>
<name>A0A2T3AW05_AMORE</name>
<dbReference type="AlphaFoldDB" id="A0A2T3AW05"/>
<evidence type="ECO:0000313" key="2">
    <source>
        <dbReference type="EMBL" id="PSS12855.1"/>
    </source>
</evidence>
<dbReference type="Proteomes" id="UP000241818">
    <property type="component" value="Unassembled WGS sequence"/>
</dbReference>